<name>A0ABU7QQ77_AVIPA</name>
<protein>
    <submittedName>
        <fullName evidence="1">Uncharacterized protein</fullName>
    </submittedName>
</protein>
<gene>
    <name evidence="1" type="ORF">M5S25_06075</name>
</gene>
<reference evidence="1 2" key="1">
    <citation type="journal article" date="2022" name="Front. Microbiol.">
        <title>Commensal bacteria contribute to the growth of multidrug-resistant Avibacterium paragallinarum in chickens.</title>
        <authorList>
            <person name="Zhu J."/>
            <person name="Chen Y."/>
            <person name="Wu Y."/>
            <person name="Wang Y."/>
            <person name="Zhu K."/>
        </authorList>
    </citation>
    <scope>NUCLEOTIDE SEQUENCE [LARGE SCALE GENOMIC DNA]</scope>
    <source>
        <strain evidence="1 2">AV12</strain>
    </source>
</reference>
<keyword evidence="2" id="KW-1185">Reference proteome</keyword>
<comment type="caution">
    <text evidence="1">The sequence shown here is derived from an EMBL/GenBank/DDBJ whole genome shotgun (WGS) entry which is preliminary data.</text>
</comment>
<dbReference type="EMBL" id="JAMDKS010000010">
    <property type="protein sequence ID" value="MEE6112763.1"/>
    <property type="molecule type" value="Genomic_DNA"/>
</dbReference>
<evidence type="ECO:0000313" key="2">
    <source>
        <dbReference type="Proteomes" id="UP001352533"/>
    </source>
</evidence>
<sequence>MGTRLQSIAFPYEKTNDELIKLVKSWFFNPLFKNEIIDYSQIGIERRGNTVVVYNFPVFKILDNPACWENILDESGIIFDWFIVLLCITSMDNYGYALYEKNNNIKTAYDYFDNDAPIFIGEMLDIEKPYFNAQHYFIHIDDDEESNKIYTISEKESDSYREFLDLENGEQVEYRSMVERLMMELSMQYLNVNIAWDLFDYDFSIKIDNSKYVPLEEKHVKKNKKNLFSWFKNINLFK</sequence>
<evidence type="ECO:0000313" key="1">
    <source>
        <dbReference type="EMBL" id="MEE6112763.1"/>
    </source>
</evidence>
<dbReference type="Proteomes" id="UP001352533">
    <property type="component" value="Unassembled WGS sequence"/>
</dbReference>
<proteinExistence type="predicted"/>
<organism evidence="1 2">
    <name type="scientific">Avibacterium paragallinarum</name>
    <name type="common">Haemophilus gallinarum</name>
    <dbReference type="NCBI Taxonomy" id="728"/>
    <lineage>
        <taxon>Bacteria</taxon>
        <taxon>Pseudomonadati</taxon>
        <taxon>Pseudomonadota</taxon>
        <taxon>Gammaproteobacteria</taxon>
        <taxon>Pasteurellales</taxon>
        <taxon>Pasteurellaceae</taxon>
        <taxon>Avibacterium</taxon>
    </lineage>
</organism>
<dbReference type="RefSeq" id="WP_194751281.1">
    <property type="nucleotide sequence ID" value="NZ_JACEWB010000010.1"/>
</dbReference>
<accession>A0ABU7QQ77</accession>